<evidence type="ECO:0000256" key="1">
    <source>
        <dbReference type="SAM" id="Phobius"/>
    </source>
</evidence>
<evidence type="ECO:0008006" key="4">
    <source>
        <dbReference type="Google" id="ProtNLM"/>
    </source>
</evidence>
<dbReference type="Proteomes" id="UP001232750">
    <property type="component" value="Unassembled WGS sequence"/>
</dbReference>
<reference evidence="2 3" key="1">
    <citation type="submission" date="2023-05" db="EMBL/GenBank/DDBJ databases">
        <title>Gordonibacter KGMB12511T sp. nov., isolated from faeces of healthy Korean.</title>
        <authorList>
            <person name="Kim H.S."/>
            <person name="Kim J.-S."/>
            <person name="Suh M.K."/>
            <person name="Eom M.K."/>
            <person name="Do H.E."/>
            <person name="Lee J.-S."/>
        </authorList>
    </citation>
    <scope>NUCLEOTIDE SEQUENCE [LARGE SCALE GENOMIC DNA]</scope>
    <source>
        <strain evidence="2 3">KGMB12511</strain>
    </source>
</reference>
<keyword evidence="1" id="KW-1133">Transmembrane helix</keyword>
<keyword evidence="1" id="KW-0812">Transmembrane</keyword>
<dbReference type="EMBL" id="JASJEU010000006">
    <property type="protein sequence ID" value="MDJ1649813.1"/>
    <property type="molecule type" value="Genomic_DNA"/>
</dbReference>
<proteinExistence type="predicted"/>
<name>A0ABT7DJV7_9ACTN</name>
<comment type="caution">
    <text evidence="2">The sequence shown here is derived from an EMBL/GenBank/DDBJ whole genome shotgun (WGS) entry which is preliminary data.</text>
</comment>
<keyword evidence="3" id="KW-1185">Reference proteome</keyword>
<accession>A0ABT7DJV7</accession>
<gene>
    <name evidence="2" type="ORF">QNJ86_03275</name>
</gene>
<evidence type="ECO:0000313" key="2">
    <source>
        <dbReference type="EMBL" id="MDJ1649813.1"/>
    </source>
</evidence>
<protein>
    <recommendedName>
        <fullName evidence="4">DUF4179 domain-containing protein</fullName>
    </recommendedName>
</protein>
<evidence type="ECO:0000313" key="3">
    <source>
        <dbReference type="Proteomes" id="UP001232750"/>
    </source>
</evidence>
<sequence>MTNDPLNRFGEMMKDVKAPAHLPDKVLEQARNQQTATPVTSTDTSTNAPTFSVKRFRYRKLAVAACAALLIGVGLLAAGPISAALGQGGGIVSAPTDNFFQMTAFADEGTDQTNGPVTLSAEDFLIMRSSVGYVFHSDTGETDLNQAKASRSYNLDLTCTGDNVTSMTYELQGEGVKFFNWELTYEGSGATSDGPTITGAKGDNNNSFTVDYSEQDIDTAEAVHHEIYLNYLLDDAQKALWDKLNAAHPQNKTPRDSLSEAELAPIREASDRLDLALAQHDAEIMANARLVLTATFSDGTTQTKTYRIAPVDDFETAYRAYLDTRFDGEGTAAPDRPVLYTIEEVV</sequence>
<dbReference type="RefSeq" id="WP_283831156.1">
    <property type="nucleotide sequence ID" value="NZ_JASJEU010000006.1"/>
</dbReference>
<keyword evidence="1" id="KW-0472">Membrane</keyword>
<organism evidence="2 3">
    <name type="scientific">Gordonibacter faecis</name>
    <dbReference type="NCBI Taxonomy" id="3047475"/>
    <lineage>
        <taxon>Bacteria</taxon>
        <taxon>Bacillati</taxon>
        <taxon>Actinomycetota</taxon>
        <taxon>Coriobacteriia</taxon>
        <taxon>Eggerthellales</taxon>
        <taxon>Eggerthellaceae</taxon>
        <taxon>Gordonibacter</taxon>
    </lineage>
</organism>
<feature type="transmembrane region" description="Helical" evidence="1">
    <location>
        <begin position="61"/>
        <end position="85"/>
    </location>
</feature>